<protein>
    <submittedName>
        <fullName evidence="1">Uncharacterized protein</fullName>
    </submittedName>
</protein>
<evidence type="ECO:0000313" key="1">
    <source>
        <dbReference type="EMBL" id="HAT1685464.1"/>
    </source>
</evidence>
<reference evidence="1" key="1">
    <citation type="journal article" date="2018" name="Genome Biol.">
        <title>SKESA: strategic k-mer extension for scrupulous assemblies.</title>
        <authorList>
            <person name="Souvorov A."/>
            <person name="Agarwala R."/>
            <person name="Lipman D.J."/>
        </authorList>
    </citation>
    <scope>NUCLEOTIDE SEQUENCE</scope>
    <source>
        <strain evidence="1">R404</strain>
    </source>
</reference>
<sequence length="138" mass="16159">METVSQVPEGYRPLPVTEFVVDAEKNDTYDIAVGVEYPGKPSDAQEWIEKNITGQIELYRIKDNELISTHFVFNKKNDHSKAGVNRVYLNRVYQGETYSISLNKGKYMILSRLFFKSDTSRYDPQVFISFNRFKTAWW</sequence>
<evidence type="ECO:0000313" key="2">
    <source>
        <dbReference type="Proteomes" id="UP000856143"/>
    </source>
</evidence>
<proteinExistence type="predicted"/>
<dbReference type="Proteomes" id="UP000856143">
    <property type="component" value="Unassembled WGS sequence"/>
</dbReference>
<organism evidence="1 2">
    <name type="scientific">Klebsiella oxytoca</name>
    <dbReference type="NCBI Taxonomy" id="571"/>
    <lineage>
        <taxon>Bacteria</taxon>
        <taxon>Pseudomonadati</taxon>
        <taxon>Pseudomonadota</taxon>
        <taxon>Gammaproteobacteria</taxon>
        <taxon>Enterobacterales</taxon>
        <taxon>Enterobacteriaceae</taxon>
        <taxon>Klebsiella/Raoultella group</taxon>
        <taxon>Klebsiella</taxon>
    </lineage>
</organism>
<gene>
    <name evidence="1" type="ORF">I8Y21_006334</name>
</gene>
<comment type="caution">
    <text evidence="1">The sequence shown here is derived from an EMBL/GenBank/DDBJ whole genome shotgun (WGS) entry which is preliminary data.</text>
</comment>
<name>A0AAN5LFA2_KLEOX</name>
<dbReference type="AlphaFoldDB" id="A0AAN5LFA2"/>
<reference evidence="1" key="2">
    <citation type="submission" date="2020-11" db="EMBL/GenBank/DDBJ databases">
        <authorList>
            <consortium name="NCBI Pathogen Detection Project"/>
        </authorList>
    </citation>
    <scope>NUCLEOTIDE SEQUENCE</scope>
    <source>
        <strain evidence="1">R404</strain>
    </source>
</reference>
<dbReference type="EMBL" id="DACSEO010000221">
    <property type="protein sequence ID" value="HAT1685464.1"/>
    <property type="molecule type" value="Genomic_DNA"/>
</dbReference>
<accession>A0AAN5LFA2</accession>